<sequence>MGCRCQNICIRYKLLCNPFSGLMQRLNDGEKVIVAEGYIFNLEKRCYVQAGPYVPTVVLEQPDLVKQSHEEFVRAGSDVVQALTYYGHREGLKLIDRSADLETLNRTALRIARECATNTGTLMAGDICNTNTYNPANPNNREKLEAIFKELLAVISTSQEQVEWAIEEGADFIVAETFGILDEALIALDVIKRYGKGNFHAFKRKPDLPFYDFLLKENGVPAVITIAAHDNFKDGVECTVDEVEVTEAMKRIESAGADVVGLNCARGPDTMLPLMEKIKKSGVKAHLAALPVTYRTTEKEPTFMTLTDPKTGKLAFPINLDCALCPRDDIFEFGRRCDELGINYVGLCCGNSPHYTRTLAESFGRKPPGSKFSPEMSLHCIYGTDEKVDKYLTTDAIENVLGRKNQPVD</sequence>
<dbReference type="GO" id="GO:0008168">
    <property type="term" value="F:methyltransferase activity"/>
    <property type="evidence" value="ECO:0007669"/>
    <property type="project" value="UniProtKB-UniRule"/>
</dbReference>
<protein>
    <submittedName>
        <fullName evidence="7">Betaine--homocysteine S-methyltransferase 1</fullName>
    </submittedName>
</protein>
<evidence type="ECO:0000313" key="8">
    <source>
        <dbReference type="Proteomes" id="UP001152320"/>
    </source>
</evidence>
<dbReference type="InterPro" id="IPR036589">
    <property type="entry name" value="HCY_dom_sf"/>
</dbReference>
<evidence type="ECO:0000259" key="6">
    <source>
        <dbReference type="PROSITE" id="PS50970"/>
    </source>
</evidence>
<organism evidence="7 8">
    <name type="scientific">Holothuria leucospilota</name>
    <name type="common">Black long sea cucumber</name>
    <name type="synonym">Mertensiothuria leucospilota</name>
    <dbReference type="NCBI Taxonomy" id="206669"/>
    <lineage>
        <taxon>Eukaryota</taxon>
        <taxon>Metazoa</taxon>
        <taxon>Echinodermata</taxon>
        <taxon>Eleutherozoa</taxon>
        <taxon>Echinozoa</taxon>
        <taxon>Holothuroidea</taxon>
        <taxon>Aspidochirotacea</taxon>
        <taxon>Aspidochirotida</taxon>
        <taxon>Holothuriidae</taxon>
        <taxon>Holothuria</taxon>
    </lineage>
</organism>
<comment type="cofactor">
    <cofactor evidence="4">
        <name>Zn(2+)</name>
        <dbReference type="ChEBI" id="CHEBI:29105"/>
    </cofactor>
    <text evidence="4">Binds 1 zinc ion per subunit.</text>
</comment>
<dbReference type="AlphaFoldDB" id="A0A9Q0YMC5"/>
<dbReference type="PANTHER" id="PTHR11103:SF18">
    <property type="entry name" value="SLR1189 PROTEIN"/>
    <property type="match status" value="1"/>
</dbReference>
<feature type="binding site" evidence="4 5">
    <location>
        <position position="349"/>
    </location>
    <ligand>
        <name>Zn(2+)</name>
        <dbReference type="ChEBI" id="CHEBI:29105"/>
    </ligand>
</feature>
<comment type="caution">
    <text evidence="7">The sequence shown here is derived from an EMBL/GenBank/DDBJ whole genome shotgun (WGS) entry which is preliminary data.</text>
</comment>
<evidence type="ECO:0000256" key="4">
    <source>
        <dbReference type="PIRSR" id="PIRSR037505-2"/>
    </source>
</evidence>
<accession>A0A9Q0YMC5</accession>
<evidence type="ECO:0000256" key="2">
    <source>
        <dbReference type="ARBA" id="ARBA00022679"/>
    </source>
</evidence>
<keyword evidence="8" id="KW-1185">Reference proteome</keyword>
<dbReference type="PIRSF" id="PIRSF037505">
    <property type="entry name" value="Betaine_HMT"/>
    <property type="match status" value="1"/>
</dbReference>
<feature type="domain" description="Hcy-binding" evidence="6">
    <location>
        <begin position="21"/>
        <end position="363"/>
    </location>
</feature>
<name>A0A9Q0YMC5_HOLLE</name>
<evidence type="ECO:0000256" key="5">
    <source>
        <dbReference type="PROSITE-ProRule" id="PRU00333"/>
    </source>
</evidence>
<feature type="binding site" evidence="4 5">
    <location>
        <position position="264"/>
    </location>
    <ligand>
        <name>Zn(2+)</name>
        <dbReference type="ChEBI" id="CHEBI:29105"/>
    </ligand>
</feature>
<dbReference type="InterPro" id="IPR003726">
    <property type="entry name" value="HCY_dom"/>
</dbReference>
<dbReference type="PROSITE" id="PS50970">
    <property type="entry name" value="HCY"/>
    <property type="match status" value="1"/>
</dbReference>
<dbReference type="GO" id="GO:0008270">
    <property type="term" value="F:zinc ion binding"/>
    <property type="evidence" value="ECO:0007669"/>
    <property type="project" value="InterPro"/>
</dbReference>
<dbReference type="Proteomes" id="UP001152320">
    <property type="component" value="Chromosome 18"/>
</dbReference>
<dbReference type="Pfam" id="PF02574">
    <property type="entry name" value="S-methyl_trans"/>
    <property type="match status" value="1"/>
</dbReference>
<feature type="binding site" evidence="4 5">
    <location>
        <position position="348"/>
    </location>
    <ligand>
        <name>Zn(2+)</name>
        <dbReference type="ChEBI" id="CHEBI:29105"/>
    </ligand>
</feature>
<dbReference type="EMBL" id="JAIZAY010000018">
    <property type="protein sequence ID" value="KAJ8025138.1"/>
    <property type="molecule type" value="Genomic_DNA"/>
</dbReference>
<keyword evidence="2 5" id="KW-0808">Transferase</keyword>
<dbReference type="OrthoDB" id="261426at2759"/>
<keyword evidence="4 5" id="KW-0862">Zinc</keyword>
<keyword evidence="1 5" id="KW-0489">Methyltransferase</keyword>
<evidence type="ECO:0000256" key="1">
    <source>
        <dbReference type="ARBA" id="ARBA00022603"/>
    </source>
</evidence>
<proteinExistence type="predicted"/>
<evidence type="ECO:0000256" key="3">
    <source>
        <dbReference type="ARBA" id="ARBA00034478"/>
    </source>
</evidence>
<dbReference type="SUPFAM" id="SSF82282">
    <property type="entry name" value="Homocysteine S-methyltransferase"/>
    <property type="match status" value="1"/>
</dbReference>
<dbReference type="Gene3D" id="3.20.20.330">
    <property type="entry name" value="Homocysteine-binding-like domain"/>
    <property type="match status" value="1"/>
</dbReference>
<dbReference type="InterPro" id="IPR017226">
    <property type="entry name" value="BHMT-like"/>
</dbReference>
<keyword evidence="4 5" id="KW-0479">Metal-binding</keyword>
<reference evidence="7" key="1">
    <citation type="submission" date="2021-10" db="EMBL/GenBank/DDBJ databases">
        <title>Tropical sea cucumber genome reveals ecological adaptation and Cuvierian tubules defense mechanism.</title>
        <authorList>
            <person name="Chen T."/>
        </authorList>
    </citation>
    <scope>NUCLEOTIDE SEQUENCE</scope>
    <source>
        <strain evidence="7">Nanhai2018</strain>
        <tissue evidence="7">Muscle</tissue>
    </source>
</reference>
<evidence type="ECO:0000313" key="7">
    <source>
        <dbReference type="EMBL" id="KAJ8025138.1"/>
    </source>
</evidence>
<dbReference type="GO" id="GO:0032259">
    <property type="term" value="P:methylation"/>
    <property type="evidence" value="ECO:0007669"/>
    <property type="project" value="UniProtKB-KW"/>
</dbReference>
<dbReference type="GO" id="GO:0009086">
    <property type="term" value="P:methionine biosynthetic process"/>
    <property type="evidence" value="ECO:0007669"/>
    <property type="project" value="InterPro"/>
</dbReference>
<dbReference type="PANTHER" id="PTHR11103">
    <property type="entry name" value="SLR1189 PROTEIN"/>
    <property type="match status" value="1"/>
</dbReference>
<comment type="pathway">
    <text evidence="3">Amino-acid biosynthesis; L-methionine biosynthesis via de novo pathway.</text>
</comment>
<gene>
    <name evidence="7" type="ORF">HOLleu_35258</name>
</gene>